<protein>
    <submittedName>
        <fullName evidence="1">DUF4981 domain-containing protein</fullName>
    </submittedName>
</protein>
<evidence type="ECO:0000313" key="1">
    <source>
        <dbReference type="EMBL" id="TGX79822.1"/>
    </source>
</evidence>
<proteinExistence type="predicted"/>
<dbReference type="EMBL" id="SRZC01000036">
    <property type="protein sequence ID" value="TGX79822.1"/>
    <property type="molecule type" value="Genomic_DNA"/>
</dbReference>
<dbReference type="Proteomes" id="UP000308886">
    <property type="component" value="Unassembled WGS sequence"/>
</dbReference>
<keyword evidence="2" id="KW-1185">Reference proteome</keyword>
<accession>A0AC61QLK0</accession>
<organism evidence="1 2">
    <name type="scientific">Palleniella muris</name>
    <dbReference type="NCBI Taxonomy" id="3038145"/>
    <lineage>
        <taxon>Bacteria</taxon>
        <taxon>Pseudomonadati</taxon>
        <taxon>Bacteroidota</taxon>
        <taxon>Bacteroidia</taxon>
        <taxon>Bacteroidales</taxon>
        <taxon>Prevotellaceae</taxon>
        <taxon>Palleniella</taxon>
    </lineage>
</organism>
<name>A0AC61QLK0_9BACT</name>
<sequence length="1056" mass="119705">MKNTIILAALALCLPTGSQTVGAKKKVVKKSPVVEVLKPTMTEWHDLQVNETNRLPVHTNLFSYESREKALGRDMKKSTNYLSLEGIWKFHWVANADERPTDFYRLDYDDSKWGEIPVPGMWELNGYGDPVYVNTGFPWRGHFKDNPPEVPVKDNHVGTYRKTFTLPAGWDGRQIVAHFGSVTSNIYLYVNGLYVGYAEDSKIAAEFDITKYVHSGENTIAFQVFRWCDGTYSEDQDFWRLSGVARDSYLYSRSLVAHIDDIRVTPDLDSKYKDGTLRIRTTLSGNATVEYSLMNTADNQAVAVAETAGKGLVETTMEIPNPRKWTAETPHLYTLIATVKSGGKVCDVLPVTVGFRKVEIKDKQLLVNGEPILIKGVNRHELDPYTGYVVSVDRMIEDIKVMKKNNINAVRTCHYPDSPIWYELCDKYGIYVCAEANQESHGLCYDPKNSQASLPKFAKQILQRNQHNVSAHFNHPSVIMWSLGNETVDGPNFTAAYQWIKSQDLSRPIHWEPAWNGANTDIRCPMYASHSWCENYLKDASNTKPLIQCEYSHAMGNSTGCFKEYWDLVRKYPQYQGGFIWDFADQALHGKNSKGEAIYKYGGDYNTYDASDNNFNCNGIFGPDRQESPQVPEVAYFYQNIWAEPVDIRQGRIKIRNENFFRDLSNYSLEWQLMENGKAVQTGVIDKLDIAAKETKELTVPFSMSKITADNAEVMLNIEFKTKKAEPLIPSGHTVAHKQITVIENPACGNAVLATGKFKKLKLTEDKQSNLIVVGNNTFTVSFDKSTGLIRHYAVNGTDMLGEGGTIRPNFWRAVTDNDMGAQINKKYGKWCAPEMKLLSVEAVKGKKNETSAIIIAKYELPVIGAQLSMTYSIENSGQITIEEKMTAGDKDKASEMFRYGMVMELPYDMDRSEYYGRGPIENYADRKLSQNIGLYKQTVDEQFYPYVRPQETGTKSDIRWWNQTNCAGMGFRVTSDKPFYCSALHYAVEDLDDGERKEQRHVQDVPKSKFTNLYLDSEHAGVGGIDSWSGNARALPEYRVHYNDKTFKVVITPNL</sequence>
<gene>
    <name evidence="1" type="ORF">E5358_14395</name>
</gene>
<comment type="caution">
    <text evidence="1">The sequence shown here is derived from an EMBL/GenBank/DDBJ whole genome shotgun (WGS) entry which is preliminary data.</text>
</comment>
<evidence type="ECO:0000313" key="2">
    <source>
        <dbReference type="Proteomes" id="UP000308886"/>
    </source>
</evidence>
<reference evidence="1" key="1">
    <citation type="submission" date="2019-04" db="EMBL/GenBank/DDBJ databases">
        <title>Microbes associate with the intestines of laboratory mice.</title>
        <authorList>
            <person name="Navarre W."/>
            <person name="Wong E."/>
            <person name="Huang K."/>
            <person name="Tropini C."/>
            <person name="Ng K."/>
            <person name="Yu B."/>
        </authorList>
    </citation>
    <scope>NUCLEOTIDE SEQUENCE</scope>
    <source>
        <strain evidence="1">NM73_A23</strain>
    </source>
</reference>